<gene>
    <name evidence="1" type="ORF">GCM10010478_15760</name>
</gene>
<sequence>MSAVPTTAEPVGVQPATAAAPASGRLGAGEAAVAITAIAAVTVLAVLERPIPTVLSVLTVAAGQLLARVRAARHLASLAAAGRG</sequence>
<protein>
    <submittedName>
        <fullName evidence="1">Uncharacterized protein</fullName>
    </submittedName>
</protein>
<dbReference type="EMBL" id="BAAAVA010000012">
    <property type="protein sequence ID" value="GAA2916984.1"/>
    <property type="molecule type" value="Genomic_DNA"/>
</dbReference>
<reference evidence="1 2" key="1">
    <citation type="journal article" date="2019" name="Int. J. Syst. Evol. Microbiol.">
        <title>The Global Catalogue of Microorganisms (GCM) 10K type strain sequencing project: providing services to taxonomists for standard genome sequencing and annotation.</title>
        <authorList>
            <consortium name="The Broad Institute Genomics Platform"/>
            <consortium name="The Broad Institute Genome Sequencing Center for Infectious Disease"/>
            <person name="Wu L."/>
            <person name="Ma J."/>
        </authorList>
    </citation>
    <scope>NUCLEOTIDE SEQUENCE [LARGE SCALE GENOMIC DNA]</scope>
    <source>
        <strain evidence="1 2">JCM 9650</strain>
    </source>
</reference>
<proteinExistence type="predicted"/>
<keyword evidence="2" id="KW-1185">Reference proteome</keyword>
<dbReference type="RefSeq" id="WP_346088308.1">
    <property type="nucleotide sequence ID" value="NZ_BAAAVA010000012.1"/>
</dbReference>
<dbReference type="Proteomes" id="UP001501423">
    <property type="component" value="Unassembled WGS sequence"/>
</dbReference>
<accession>A0ABN3WI55</accession>
<evidence type="ECO:0000313" key="2">
    <source>
        <dbReference type="Proteomes" id="UP001501423"/>
    </source>
</evidence>
<name>A0ABN3WI55_9ACTN</name>
<organism evidence="1 2">
    <name type="scientific">Streptomyces erythrogriseus</name>
    <dbReference type="NCBI Taxonomy" id="284027"/>
    <lineage>
        <taxon>Bacteria</taxon>
        <taxon>Bacillati</taxon>
        <taxon>Actinomycetota</taxon>
        <taxon>Actinomycetes</taxon>
        <taxon>Kitasatosporales</taxon>
        <taxon>Streptomycetaceae</taxon>
        <taxon>Streptomyces</taxon>
        <taxon>Streptomyces griseoincarnatus group</taxon>
    </lineage>
</organism>
<comment type="caution">
    <text evidence="1">The sequence shown here is derived from an EMBL/GenBank/DDBJ whole genome shotgun (WGS) entry which is preliminary data.</text>
</comment>
<evidence type="ECO:0000313" key="1">
    <source>
        <dbReference type="EMBL" id="GAA2916984.1"/>
    </source>
</evidence>